<gene>
    <name evidence="1" type="ORF">HannXRQ_Chr01g0015571</name>
</gene>
<evidence type="ECO:0000313" key="2">
    <source>
        <dbReference type="Proteomes" id="UP000215914"/>
    </source>
</evidence>
<name>A0A251VNI8_HELAN</name>
<accession>A0A251VNI8</accession>
<evidence type="ECO:0000313" key="1">
    <source>
        <dbReference type="EMBL" id="OTG37140.1"/>
    </source>
</evidence>
<dbReference type="EMBL" id="CM007890">
    <property type="protein sequence ID" value="OTG37140.1"/>
    <property type="molecule type" value="Genomic_DNA"/>
</dbReference>
<dbReference type="AlphaFoldDB" id="A0A251VNI8"/>
<dbReference type="Proteomes" id="UP000215914">
    <property type="component" value="Chromosome 1"/>
</dbReference>
<organism evidence="1 2">
    <name type="scientific">Helianthus annuus</name>
    <name type="common">Common sunflower</name>
    <dbReference type="NCBI Taxonomy" id="4232"/>
    <lineage>
        <taxon>Eukaryota</taxon>
        <taxon>Viridiplantae</taxon>
        <taxon>Streptophyta</taxon>
        <taxon>Embryophyta</taxon>
        <taxon>Tracheophyta</taxon>
        <taxon>Spermatophyta</taxon>
        <taxon>Magnoliopsida</taxon>
        <taxon>eudicotyledons</taxon>
        <taxon>Gunneridae</taxon>
        <taxon>Pentapetalae</taxon>
        <taxon>asterids</taxon>
        <taxon>campanulids</taxon>
        <taxon>Asterales</taxon>
        <taxon>Asteraceae</taxon>
        <taxon>Asteroideae</taxon>
        <taxon>Heliantheae alliance</taxon>
        <taxon>Heliantheae</taxon>
        <taxon>Helianthus</taxon>
    </lineage>
</organism>
<keyword evidence="2" id="KW-1185">Reference proteome</keyword>
<sequence length="84" mass="9648">MSGHSMGSKIDTLSDKWGTCVFTMMKKRMKNIITRDNNNNKIKQIFKTLKSDFKYKNIKFPEIMDKLVTEGISVEMKVTPSGGR</sequence>
<reference evidence="2" key="1">
    <citation type="journal article" date="2017" name="Nature">
        <title>The sunflower genome provides insights into oil metabolism, flowering and Asterid evolution.</title>
        <authorList>
            <person name="Badouin H."/>
            <person name="Gouzy J."/>
            <person name="Grassa C.J."/>
            <person name="Murat F."/>
            <person name="Staton S.E."/>
            <person name="Cottret L."/>
            <person name="Lelandais-Briere C."/>
            <person name="Owens G.L."/>
            <person name="Carrere S."/>
            <person name="Mayjonade B."/>
            <person name="Legrand L."/>
            <person name="Gill N."/>
            <person name="Kane N.C."/>
            <person name="Bowers J.E."/>
            <person name="Hubner S."/>
            <person name="Bellec A."/>
            <person name="Berard A."/>
            <person name="Berges H."/>
            <person name="Blanchet N."/>
            <person name="Boniface M.C."/>
            <person name="Brunel D."/>
            <person name="Catrice O."/>
            <person name="Chaidir N."/>
            <person name="Claudel C."/>
            <person name="Donnadieu C."/>
            <person name="Faraut T."/>
            <person name="Fievet G."/>
            <person name="Helmstetter N."/>
            <person name="King M."/>
            <person name="Knapp S.J."/>
            <person name="Lai Z."/>
            <person name="Le Paslier M.C."/>
            <person name="Lippi Y."/>
            <person name="Lorenzon L."/>
            <person name="Mandel J.R."/>
            <person name="Marage G."/>
            <person name="Marchand G."/>
            <person name="Marquand E."/>
            <person name="Bret-Mestries E."/>
            <person name="Morien E."/>
            <person name="Nambeesan S."/>
            <person name="Nguyen T."/>
            <person name="Pegot-Espagnet P."/>
            <person name="Pouilly N."/>
            <person name="Raftis F."/>
            <person name="Sallet E."/>
            <person name="Schiex T."/>
            <person name="Thomas J."/>
            <person name="Vandecasteele C."/>
            <person name="Vares D."/>
            <person name="Vear F."/>
            <person name="Vautrin S."/>
            <person name="Crespi M."/>
            <person name="Mangin B."/>
            <person name="Burke J.M."/>
            <person name="Salse J."/>
            <person name="Munos S."/>
            <person name="Vincourt P."/>
            <person name="Rieseberg L.H."/>
            <person name="Langlade N.B."/>
        </authorList>
    </citation>
    <scope>NUCLEOTIDE SEQUENCE [LARGE SCALE GENOMIC DNA]</scope>
    <source>
        <strain evidence="2">cv. SF193</strain>
    </source>
</reference>
<proteinExistence type="predicted"/>
<protein>
    <submittedName>
        <fullName evidence="1">Uncharacterized protein</fullName>
    </submittedName>
</protein>
<dbReference type="InParanoid" id="A0A251VNI8"/>